<protein>
    <submittedName>
        <fullName evidence="2">Uncharacterized protein</fullName>
    </submittedName>
</protein>
<proteinExistence type="predicted"/>
<organism evidence="2 3">
    <name type="scientific">Corynebacterium matruchotii ATCC 33806</name>
    <dbReference type="NCBI Taxonomy" id="566549"/>
    <lineage>
        <taxon>Bacteria</taxon>
        <taxon>Bacillati</taxon>
        <taxon>Actinomycetota</taxon>
        <taxon>Actinomycetes</taxon>
        <taxon>Mycobacteriales</taxon>
        <taxon>Corynebacteriaceae</taxon>
        <taxon>Corynebacterium</taxon>
    </lineage>
</organism>
<gene>
    <name evidence="2" type="ORF">CORMATOL_02292</name>
</gene>
<dbReference type="HOGENOM" id="CLU_2179429_0_0_11"/>
<evidence type="ECO:0000313" key="3">
    <source>
        <dbReference type="Proteomes" id="UP000006247"/>
    </source>
</evidence>
<sequence length="109" mass="11607">MSHHQNPHPSAQLLPLSSSGAVPASFTQREARELAQAQNQEVARGTTEATRLMAAGYVAGVGVQLCGMLAREAEFQAGGDPRAAARADYIVDLFAQTAGQAVRGFERRR</sequence>
<dbReference type="AlphaFoldDB" id="C0E5K2"/>
<evidence type="ECO:0000256" key="1">
    <source>
        <dbReference type="SAM" id="MobiDB-lite"/>
    </source>
</evidence>
<dbReference type="RefSeq" id="WP_005522329.1">
    <property type="nucleotide sequence ID" value="NZ_EQ973330.1"/>
</dbReference>
<dbReference type="Proteomes" id="UP000006247">
    <property type="component" value="Unassembled WGS sequence"/>
</dbReference>
<feature type="region of interest" description="Disordered" evidence="1">
    <location>
        <begin position="25"/>
        <end position="44"/>
    </location>
</feature>
<evidence type="ECO:0000313" key="2">
    <source>
        <dbReference type="EMBL" id="EEG26189.1"/>
    </source>
</evidence>
<dbReference type="EMBL" id="ACEB01000035">
    <property type="protein sequence ID" value="EEG26189.1"/>
    <property type="molecule type" value="Genomic_DNA"/>
</dbReference>
<comment type="caution">
    <text evidence="2">The sequence shown here is derived from an EMBL/GenBank/DDBJ whole genome shotgun (WGS) entry which is preliminary data.</text>
</comment>
<accession>C0E5K2</accession>
<reference evidence="2 3" key="1">
    <citation type="submission" date="2009-01" db="EMBL/GenBank/DDBJ databases">
        <authorList>
            <person name="Fulton L."/>
            <person name="Clifton S."/>
            <person name="Chinwalla A.T."/>
            <person name="Mitreva M."/>
            <person name="Sodergren E."/>
            <person name="Weinstock G."/>
            <person name="Clifton S."/>
            <person name="Dooling D.J."/>
            <person name="Fulton B."/>
            <person name="Minx P."/>
            <person name="Pepin K.H."/>
            <person name="Johnson M."/>
            <person name="Bhonagiri V."/>
            <person name="Nash W.E."/>
            <person name="Mardis E.R."/>
            <person name="Wilson R.K."/>
        </authorList>
    </citation>
    <scope>NUCLEOTIDE SEQUENCE [LARGE SCALE GENOMIC DNA]</scope>
    <source>
        <strain evidence="2 3">ATCC 33806</strain>
    </source>
</reference>
<name>C0E5K2_9CORY</name>